<evidence type="ECO:0000256" key="1">
    <source>
        <dbReference type="ARBA" id="ARBA00022679"/>
    </source>
</evidence>
<keyword evidence="1" id="KW-0808">Transferase</keyword>
<dbReference type="AlphaFoldDB" id="A0A5B6UZ51"/>
<keyword evidence="3" id="KW-0540">Nuclease</keyword>
<dbReference type="Pfam" id="PF00078">
    <property type="entry name" value="RVT_1"/>
    <property type="match status" value="1"/>
</dbReference>
<evidence type="ECO:0000256" key="3">
    <source>
        <dbReference type="ARBA" id="ARBA00022722"/>
    </source>
</evidence>
<gene>
    <name evidence="10" type="ORF">EPI10_028586</name>
</gene>
<feature type="region of interest" description="Disordered" evidence="6">
    <location>
        <begin position="135"/>
        <end position="168"/>
    </location>
</feature>
<dbReference type="Pfam" id="PF17919">
    <property type="entry name" value="RT_RNaseH_2"/>
    <property type="match status" value="1"/>
</dbReference>
<feature type="domain" description="Reverse transcriptase" evidence="7">
    <location>
        <begin position="460"/>
        <end position="552"/>
    </location>
</feature>
<feature type="compositionally biased region" description="Basic and acidic residues" evidence="6">
    <location>
        <begin position="157"/>
        <end position="168"/>
    </location>
</feature>
<dbReference type="CDD" id="cd01647">
    <property type="entry name" value="RT_LTR"/>
    <property type="match status" value="1"/>
</dbReference>
<keyword evidence="11" id="KW-1185">Reference proteome</keyword>
<keyword evidence="4" id="KW-0255">Endonuclease</keyword>
<protein>
    <submittedName>
        <fullName evidence="10">DNA/RNA polymerases superfamily protein</fullName>
    </submittedName>
</protein>
<comment type="caution">
    <text evidence="10">The sequence shown here is derived from an EMBL/GenBank/DDBJ whole genome shotgun (WGS) entry which is preliminary data.</text>
</comment>
<dbReference type="GO" id="GO:0004519">
    <property type="term" value="F:endonuclease activity"/>
    <property type="evidence" value="ECO:0007669"/>
    <property type="project" value="UniProtKB-KW"/>
</dbReference>
<dbReference type="InterPro" id="IPR000477">
    <property type="entry name" value="RT_dom"/>
</dbReference>
<feature type="domain" description="Retrotransposon gag" evidence="8">
    <location>
        <begin position="19"/>
        <end position="83"/>
    </location>
</feature>
<evidence type="ECO:0000259" key="8">
    <source>
        <dbReference type="Pfam" id="PF03732"/>
    </source>
</evidence>
<dbReference type="EMBL" id="SMMG02000009">
    <property type="protein sequence ID" value="KAA3462062.1"/>
    <property type="molecule type" value="Genomic_DNA"/>
</dbReference>
<evidence type="ECO:0000256" key="2">
    <source>
        <dbReference type="ARBA" id="ARBA00022695"/>
    </source>
</evidence>
<keyword evidence="2" id="KW-0548">Nucleotidyltransferase</keyword>
<evidence type="ECO:0000259" key="7">
    <source>
        <dbReference type="Pfam" id="PF00078"/>
    </source>
</evidence>
<dbReference type="PANTHER" id="PTHR37984:SF5">
    <property type="entry name" value="PROTEIN NYNRIN-LIKE"/>
    <property type="match status" value="1"/>
</dbReference>
<dbReference type="CDD" id="cd00303">
    <property type="entry name" value="retropepsin_like"/>
    <property type="match status" value="1"/>
</dbReference>
<dbReference type="FunFam" id="3.30.70.270:FF:000003">
    <property type="entry name" value="Transposon Ty3-G Gag-Pol polyprotein"/>
    <property type="match status" value="1"/>
</dbReference>
<dbReference type="InterPro" id="IPR050951">
    <property type="entry name" value="Retrovirus_Pol_polyprotein"/>
</dbReference>
<dbReference type="Proteomes" id="UP000325315">
    <property type="component" value="Unassembled WGS sequence"/>
</dbReference>
<dbReference type="OrthoDB" id="696334at2759"/>
<dbReference type="PANTHER" id="PTHR37984">
    <property type="entry name" value="PROTEIN CBG26694"/>
    <property type="match status" value="1"/>
</dbReference>
<dbReference type="Gene3D" id="3.10.10.10">
    <property type="entry name" value="HIV Type 1 Reverse Transcriptase, subunit A, domain 1"/>
    <property type="match status" value="2"/>
</dbReference>
<evidence type="ECO:0000259" key="9">
    <source>
        <dbReference type="Pfam" id="PF17919"/>
    </source>
</evidence>
<dbReference type="Gene3D" id="3.30.70.270">
    <property type="match status" value="2"/>
</dbReference>
<dbReference type="InterPro" id="IPR043128">
    <property type="entry name" value="Rev_trsase/Diguanyl_cyclase"/>
</dbReference>
<dbReference type="Pfam" id="PF08284">
    <property type="entry name" value="RVP_2"/>
    <property type="match status" value="1"/>
</dbReference>
<dbReference type="Pfam" id="PF03732">
    <property type="entry name" value="Retrotrans_gag"/>
    <property type="match status" value="1"/>
</dbReference>
<accession>A0A5B6UZ51</accession>
<keyword evidence="5" id="KW-0511">Multifunctional enzyme</keyword>
<evidence type="ECO:0000313" key="10">
    <source>
        <dbReference type="EMBL" id="KAA3462062.1"/>
    </source>
</evidence>
<dbReference type="InterPro" id="IPR043502">
    <property type="entry name" value="DNA/RNA_pol_sf"/>
</dbReference>
<name>A0A5B6UZ51_9ROSI</name>
<evidence type="ECO:0000256" key="5">
    <source>
        <dbReference type="ARBA" id="ARBA00023268"/>
    </source>
</evidence>
<evidence type="ECO:0000256" key="6">
    <source>
        <dbReference type="SAM" id="MobiDB-lite"/>
    </source>
</evidence>
<proteinExistence type="predicted"/>
<organism evidence="10 11">
    <name type="scientific">Gossypium australe</name>
    <dbReference type="NCBI Taxonomy" id="47621"/>
    <lineage>
        <taxon>Eukaryota</taxon>
        <taxon>Viridiplantae</taxon>
        <taxon>Streptophyta</taxon>
        <taxon>Embryophyta</taxon>
        <taxon>Tracheophyta</taxon>
        <taxon>Spermatophyta</taxon>
        <taxon>Magnoliopsida</taxon>
        <taxon>eudicotyledons</taxon>
        <taxon>Gunneridae</taxon>
        <taxon>Pentapetalae</taxon>
        <taxon>rosids</taxon>
        <taxon>malvids</taxon>
        <taxon>Malvales</taxon>
        <taxon>Malvaceae</taxon>
        <taxon>Malvoideae</taxon>
        <taxon>Gossypium</taxon>
    </lineage>
</organism>
<keyword evidence="4" id="KW-0378">Hydrolase</keyword>
<dbReference type="GO" id="GO:0016779">
    <property type="term" value="F:nucleotidyltransferase activity"/>
    <property type="evidence" value="ECO:0007669"/>
    <property type="project" value="UniProtKB-KW"/>
</dbReference>
<reference evidence="11" key="1">
    <citation type="journal article" date="2019" name="Plant Biotechnol. J.">
        <title>Genome sequencing of the Australian wild diploid species Gossypium australe highlights disease resistance and delayed gland morphogenesis.</title>
        <authorList>
            <person name="Cai Y."/>
            <person name="Cai X."/>
            <person name="Wang Q."/>
            <person name="Wang P."/>
            <person name="Zhang Y."/>
            <person name="Cai C."/>
            <person name="Xu Y."/>
            <person name="Wang K."/>
            <person name="Zhou Z."/>
            <person name="Wang C."/>
            <person name="Geng S."/>
            <person name="Li B."/>
            <person name="Dong Q."/>
            <person name="Hou Y."/>
            <person name="Wang H."/>
            <person name="Ai P."/>
            <person name="Liu Z."/>
            <person name="Yi F."/>
            <person name="Sun M."/>
            <person name="An G."/>
            <person name="Cheng J."/>
            <person name="Zhang Y."/>
            <person name="Shi Q."/>
            <person name="Xie Y."/>
            <person name="Shi X."/>
            <person name="Chang Y."/>
            <person name="Huang F."/>
            <person name="Chen Y."/>
            <person name="Hong S."/>
            <person name="Mi L."/>
            <person name="Sun Q."/>
            <person name="Zhang L."/>
            <person name="Zhou B."/>
            <person name="Peng R."/>
            <person name="Zhang X."/>
            <person name="Liu F."/>
        </authorList>
    </citation>
    <scope>NUCLEOTIDE SEQUENCE [LARGE SCALE GENOMIC DNA]</scope>
    <source>
        <strain evidence="11">cv. PA1801</strain>
    </source>
</reference>
<evidence type="ECO:0000256" key="4">
    <source>
        <dbReference type="ARBA" id="ARBA00022759"/>
    </source>
</evidence>
<evidence type="ECO:0000313" key="11">
    <source>
        <dbReference type="Proteomes" id="UP000325315"/>
    </source>
</evidence>
<dbReference type="Gene3D" id="2.40.70.10">
    <property type="entry name" value="Acid Proteases"/>
    <property type="match status" value="1"/>
</dbReference>
<dbReference type="SUPFAM" id="SSF56672">
    <property type="entry name" value="DNA/RNA polymerases"/>
    <property type="match status" value="1"/>
</dbReference>
<feature type="domain" description="Reverse transcriptase/retrotransposon-derived protein RNase H-like" evidence="9">
    <location>
        <begin position="616"/>
        <end position="694"/>
    </location>
</feature>
<dbReference type="InterPro" id="IPR005162">
    <property type="entry name" value="Retrotrans_gag_dom"/>
</dbReference>
<dbReference type="FunFam" id="3.30.70.270:FF:000020">
    <property type="entry name" value="Transposon Tf2-6 polyprotein-like Protein"/>
    <property type="match status" value="1"/>
</dbReference>
<dbReference type="InterPro" id="IPR021109">
    <property type="entry name" value="Peptidase_aspartic_dom_sf"/>
</dbReference>
<dbReference type="InterPro" id="IPR041577">
    <property type="entry name" value="RT_RNaseH_2"/>
</dbReference>
<sequence>MVEYFDFNGTERMSYVGFLSSEFRKKYISQRFIDQKRKEFLELKQSRMTVTEYEREFMRLSKYARECVSTEAIMCKRFEDGLNKDIRLLVEILELKEFVVLIDRACKAEKLGKEKRKAYSEARDSRKRLMNKPYHSLSNKAGRPPHNVGNVSGSRGATRDTAVRSEARAPAKTYAIRVREEASSPDVITDKFSLYDTDVVALVDPGSTHSYICVNLVSSKNLLFDSIEFVIKVSNPLGKYVLVDKVCKNYPLMTRGYCFIVDLMLLPFDEFDVILSMDWLKLHNAVVNCRQKTIELKCQSNETLRIESNDLSGLPAIVSVMLAQKYVKKGSNAYLAYVLDTKVSGSKIESVLVVCEYPDVFPKELLGLPLIGEVKFAIDLVPGTSPISISPYRMALTELKELKAQLQELTDRRFARPSFSPWGVPVLFVKKKDGSMRMCIDYRQFNKLRVKDPDVPNTAFRTRYGHYDFLVMPFGLINAPAVFMDLMNQIFRPYLDRFVVVFIDNILIYSRDESKHAEHLKIVLQTLRDKQLFVKFSKCEFWLRKVGFLGHIVSVDGIRVDPSKISVIIDWKPPRNVSEVRSFLGLACYYRRFVKGFSMIATLMTRLLQKDVKFEWSEKCQQSFEQLKALLTEAPVFVQLESGKEFAVYSDASLNGLGCVLMQEGKVIAYASRQLKPHEKNYPTHDLELVPIVWLELLKDYELVIDYHPGKANVVADALSKKPLFALLVISTQLALVCIEMFSLSTSESRASSAFKFASACDDTGVEMGWSDDGFRIGITPRSEVYVAVLEEIARSSGYKVEFQYSFSSTNRCFQSSIKMAQYKALYGRKCRTPLYWTELSEK</sequence>